<accession>A0ABV5WH24</accession>
<evidence type="ECO:0000256" key="10">
    <source>
        <dbReference type="ARBA" id="ARBA00041175"/>
    </source>
</evidence>
<evidence type="ECO:0000256" key="8">
    <source>
        <dbReference type="ARBA" id="ARBA00023159"/>
    </source>
</evidence>
<dbReference type="PROSITE" id="PS51099">
    <property type="entry name" value="PTS_EIIB_TYPE_2"/>
    <property type="match status" value="1"/>
</dbReference>
<evidence type="ECO:0000256" key="1">
    <source>
        <dbReference type="ARBA" id="ARBA00004496"/>
    </source>
</evidence>
<organism evidence="15 16">
    <name type="scientific">Ectobacillus funiculus</name>
    <dbReference type="NCBI Taxonomy" id="137993"/>
    <lineage>
        <taxon>Bacteria</taxon>
        <taxon>Bacillati</taxon>
        <taxon>Bacillota</taxon>
        <taxon>Bacilli</taxon>
        <taxon>Bacillales</taxon>
        <taxon>Bacillaceae</taxon>
        <taxon>Ectobacillus</taxon>
    </lineage>
</organism>
<reference evidence="15 16" key="1">
    <citation type="submission" date="2024-09" db="EMBL/GenBank/DDBJ databases">
        <authorList>
            <person name="Sun Q."/>
            <person name="Mori K."/>
        </authorList>
    </citation>
    <scope>NUCLEOTIDE SEQUENCE [LARGE SCALE GENOMIC DNA]</scope>
    <source>
        <strain evidence="15 16">JCM 11201</strain>
    </source>
</reference>
<proteinExistence type="predicted"/>
<comment type="caution">
    <text evidence="15">The sequence shown here is derived from an EMBL/GenBank/DDBJ whole genome shotgun (WGS) entry which is preliminary data.</text>
</comment>
<dbReference type="Proteomes" id="UP001589609">
    <property type="component" value="Unassembled WGS sequence"/>
</dbReference>
<dbReference type="Pfam" id="PF00359">
    <property type="entry name" value="PTS_EIIA_2"/>
    <property type="match status" value="1"/>
</dbReference>
<evidence type="ECO:0000256" key="5">
    <source>
        <dbReference type="ARBA" id="ARBA00022679"/>
    </source>
</evidence>
<dbReference type="PROSITE" id="PS51094">
    <property type="entry name" value="PTS_EIIA_TYPE_2"/>
    <property type="match status" value="1"/>
</dbReference>
<evidence type="ECO:0000313" key="16">
    <source>
        <dbReference type="Proteomes" id="UP001589609"/>
    </source>
</evidence>
<keyword evidence="3" id="KW-0963">Cytoplasm</keyword>
<keyword evidence="7" id="KW-0418">Kinase</keyword>
<sequence>MQLDDRSNCLLQEVITNPGIKNKDLEEKYGLSRRQIGYSFDKINDWLEINNLPRIERTRQGLFIVNPILFTSLHAEKEKAFTNQYLPSDIERAEMIVLLLLSRNEELSLFHFTSALDVSKNTILNDLKIAQNLIEPYKLKIHYSRQHGYSIEGNEFQKRKLLINVIQKILEMYNGQVWIQKLANITKEEIQNLHEQIEKVESKLNLKFTDEKMESMPYILSFVLRRIKQGKIINSFHIHYDELSDTKEYKATEELLYNWGDIPTEERLFVTLQLLTTNVSSSELLTEETIPDLIQAVDEMLRLFEKMACIVLQDKEQLLHKILLHVKPAYYRIKYKLTISNPLQETVSNEFKELHHLVKKSTKPLSDLIGSEIPESESTYLTMLLGGWLSRQGDSIHHKTKALVVCPKGVSVSRLMQSNLKELFPEFIFLDALSVREFQQYNLDYDVVFSPVFLQTKKKLFIVRSFLQKEEKYRLRKQVLQDLHGYMPSDIDVDIVLDIIEKHTVIQNKQALMKELQQYFTNNQSSSIKQQPETTGKPNLSELITPETISLHPAVSSWEEAIRLGAQPLLENESITSSYVEAMIKQYDMSDPYIIIGPNLAIPHASPEDGVNEVAMSLLRLEEGVDFAKDHPINIVVIIAARDKQQHLRALMQLTRLAVCKEDIDAIIQAKSAEEVHEIIEKYSVE</sequence>
<keyword evidence="5" id="KW-0808">Transferase</keyword>
<feature type="domain" description="PTS EIIB type-2" evidence="13">
    <location>
        <begin position="400"/>
        <end position="487"/>
    </location>
</feature>
<dbReference type="SUPFAM" id="SSF52794">
    <property type="entry name" value="PTS system IIB component-like"/>
    <property type="match status" value="1"/>
</dbReference>
<evidence type="ECO:0000256" key="2">
    <source>
        <dbReference type="ARBA" id="ARBA00022448"/>
    </source>
</evidence>
<dbReference type="EMBL" id="JBHMAF010000100">
    <property type="protein sequence ID" value="MFB9759865.1"/>
    <property type="molecule type" value="Genomic_DNA"/>
</dbReference>
<evidence type="ECO:0000256" key="7">
    <source>
        <dbReference type="ARBA" id="ARBA00022777"/>
    </source>
</evidence>
<dbReference type="PANTHER" id="PTHR36203">
    <property type="entry name" value="ASCORBATE-SPECIFIC PTS SYSTEM EIIA COMPONENT"/>
    <property type="match status" value="1"/>
</dbReference>
<dbReference type="RefSeq" id="WP_379950196.1">
    <property type="nucleotide sequence ID" value="NZ_JBHMAF010000100.1"/>
</dbReference>
<dbReference type="PANTHER" id="PTHR36203:SF1">
    <property type="entry name" value="ASCORBATE-SPECIFIC PTS SYSTEM EIIA COMPONENT"/>
    <property type="match status" value="1"/>
</dbReference>
<name>A0ABV5WH24_9BACI</name>
<evidence type="ECO:0000259" key="13">
    <source>
        <dbReference type="PROSITE" id="PS51099"/>
    </source>
</evidence>
<dbReference type="Pfam" id="PF00874">
    <property type="entry name" value="PRD"/>
    <property type="match status" value="2"/>
</dbReference>
<dbReference type="InterPro" id="IPR036634">
    <property type="entry name" value="PRD_sf"/>
</dbReference>
<dbReference type="CDD" id="cd05568">
    <property type="entry name" value="PTS_IIB_bgl_like"/>
    <property type="match status" value="1"/>
</dbReference>
<comment type="function">
    <text evidence="9">The phosphoenolpyruvate-dependent sugar phosphotransferase system (sugar PTS), a major carbohydrate active transport system, catalyzes the phosphorylation of incoming sugar substrates concomitantly with their translocation across the cell membrane. The enzyme II UlaABC PTS system is involved in ascorbate transport.</text>
</comment>
<keyword evidence="6" id="KW-0598">Phosphotransferase system</keyword>
<dbReference type="Gene3D" id="3.40.930.10">
    <property type="entry name" value="Mannitol-specific EII, Chain A"/>
    <property type="match status" value="1"/>
</dbReference>
<dbReference type="InterPro" id="IPR002178">
    <property type="entry name" value="PTS_EIIA_type-2_dom"/>
</dbReference>
<dbReference type="InterPro" id="IPR013011">
    <property type="entry name" value="PTS_EIIB_2"/>
</dbReference>
<evidence type="ECO:0000313" key="15">
    <source>
        <dbReference type="EMBL" id="MFB9759865.1"/>
    </source>
</evidence>
<dbReference type="Gene3D" id="3.40.50.2300">
    <property type="match status" value="1"/>
</dbReference>
<dbReference type="InterPro" id="IPR016152">
    <property type="entry name" value="PTrfase/Anion_transptr"/>
</dbReference>
<dbReference type="PROSITE" id="PS51372">
    <property type="entry name" value="PRD_2"/>
    <property type="match status" value="2"/>
</dbReference>
<dbReference type="Pfam" id="PF05043">
    <property type="entry name" value="Mga"/>
    <property type="match status" value="1"/>
</dbReference>
<keyword evidence="2" id="KW-0813">Transport</keyword>
<dbReference type="SUPFAM" id="SSF55804">
    <property type="entry name" value="Phoshotransferase/anion transport protein"/>
    <property type="match status" value="1"/>
</dbReference>
<dbReference type="InterPro" id="IPR036095">
    <property type="entry name" value="PTS_EIIB-like_sf"/>
</dbReference>
<evidence type="ECO:0000256" key="6">
    <source>
        <dbReference type="ARBA" id="ARBA00022683"/>
    </source>
</evidence>
<dbReference type="SUPFAM" id="SSF63520">
    <property type="entry name" value="PTS-regulatory domain, PRD"/>
    <property type="match status" value="2"/>
</dbReference>
<keyword evidence="16" id="KW-1185">Reference proteome</keyword>
<comment type="subcellular location">
    <subcellularLocation>
        <location evidence="1">Cytoplasm</location>
    </subcellularLocation>
</comment>
<evidence type="ECO:0000256" key="9">
    <source>
        <dbReference type="ARBA" id="ARBA00037387"/>
    </source>
</evidence>
<evidence type="ECO:0000259" key="12">
    <source>
        <dbReference type="PROSITE" id="PS51094"/>
    </source>
</evidence>
<dbReference type="InterPro" id="IPR007737">
    <property type="entry name" value="Mga_HTH"/>
</dbReference>
<dbReference type="CDD" id="cd00211">
    <property type="entry name" value="PTS_IIA_fru"/>
    <property type="match status" value="1"/>
</dbReference>
<keyword evidence="4" id="KW-0597">Phosphoprotein</keyword>
<evidence type="ECO:0000259" key="14">
    <source>
        <dbReference type="PROSITE" id="PS51372"/>
    </source>
</evidence>
<evidence type="ECO:0000256" key="11">
    <source>
        <dbReference type="ARBA" id="ARBA00042072"/>
    </source>
</evidence>
<feature type="domain" description="PRD" evidence="14">
    <location>
        <begin position="184"/>
        <end position="284"/>
    </location>
</feature>
<evidence type="ECO:0000256" key="4">
    <source>
        <dbReference type="ARBA" id="ARBA00022553"/>
    </source>
</evidence>
<feature type="domain" description="PRD" evidence="14">
    <location>
        <begin position="288"/>
        <end position="395"/>
    </location>
</feature>
<gene>
    <name evidence="15" type="ORF">ACFFMS_15835</name>
</gene>
<protein>
    <recommendedName>
        <fullName evidence="10">Ascorbate-specific PTS system EIIA component</fullName>
    </recommendedName>
    <alternativeName>
        <fullName evidence="11">Ascorbate-specific phosphotransferase enzyme IIA component</fullName>
    </alternativeName>
</protein>
<dbReference type="InterPro" id="IPR051351">
    <property type="entry name" value="Ascorbate-PTS_EIIA_comp"/>
</dbReference>
<dbReference type="Gene3D" id="1.10.1790.10">
    <property type="entry name" value="PRD domain"/>
    <property type="match status" value="1"/>
</dbReference>
<keyword evidence="8" id="KW-0010">Activator</keyword>
<feature type="domain" description="PTS EIIA type-2" evidence="12">
    <location>
        <begin position="542"/>
        <end position="683"/>
    </location>
</feature>
<evidence type="ECO:0000256" key="3">
    <source>
        <dbReference type="ARBA" id="ARBA00022490"/>
    </source>
</evidence>
<dbReference type="InterPro" id="IPR011608">
    <property type="entry name" value="PRD"/>
</dbReference>